<organism evidence="4 5">
    <name type="scientific">Halorubrum lacusprofundi (strain ATCC 49239 / DSM 5036 / JCM 8891 / ACAM 34)</name>
    <dbReference type="NCBI Taxonomy" id="416348"/>
    <lineage>
        <taxon>Archaea</taxon>
        <taxon>Methanobacteriati</taxon>
        <taxon>Methanobacteriota</taxon>
        <taxon>Stenosarchaea group</taxon>
        <taxon>Halobacteria</taxon>
        <taxon>Halobacteriales</taxon>
        <taxon>Haloferacaceae</taxon>
        <taxon>Halorubrum</taxon>
    </lineage>
</organism>
<dbReference type="GO" id="GO:0005737">
    <property type="term" value="C:cytoplasm"/>
    <property type="evidence" value="ECO:0007669"/>
    <property type="project" value="TreeGrafter"/>
</dbReference>
<keyword evidence="2" id="KW-0645">Protease</keyword>
<dbReference type="Proteomes" id="UP000000740">
    <property type="component" value="Chromosome 1"/>
</dbReference>
<dbReference type="EMBL" id="CP001365">
    <property type="protein sequence ID" value="ACM57036.1"/>
    <property type="molecule type" value="Genomic_DNA"/>
</dbReference>
<dbReference type="SUPFAM" id="SSF56235">
    <property type="entry name" value="N-terminal nucleophile aminohydrolases (Ntn hydrolases)"/>
    <property type="match status" value="1"/>
</dbReference>
<name>B9LNU8_HALLT</name>
<keyword evidence="3" id="KW-0378">Hydrolase</keyword>
<gene>
    <name evidence="4" type="ordered locus">Hlac_1448</name>
</gene>
<dbReference type="eggNOG" id="arCOG00970">
    <property type="taxonomic scope" value="Archaea"/>
</dbReference>
<dbReference type="InterPro" id="IPR023333">
    <property type="entry name" value="Proteasome_suB-type"/>
</dbReference>
<dbReference type="InterPro" id="IPR001353">
    <property type="entry name" value="Proteasome_sua/b"/>
</dbReference>
<dbReference type="PANTHER" id="PTHR32194:SF0">
    <property type="entry name" value="ATP-DEPENDENT PROTEASE SUBUNIT HSLV"/>
    <property type="match status" value="1"/>
</dbReference>
<keyword evidence="1" id="KW-0963">Cytoplasm</keyword>
<evidence type="ECO:0000256" key="2">
    <source>
        <dbReference type="ARBA" id="ARBA00022670"/>
    </source>
</evidence>
<dbReference type="RefSeq" id="WP_015910178.1">
    <property type="nucleotide sequence ID" value="NC_012029.1"/>
</dbReference>
<dbReference type="GeneID" id="7400275"/>
<protein>
    <submittedName>
        <fullName evidence="4">20S proteasome A and B subunits</fullName>
    </submittedName>
</protein>
<dbReference type="AlphaFoldDB" id="B9LNU8"/>
<evidence type="ECO:0000313" key="4">
    <source>
        <dbReference type="EMBL" id="ACM57036.1"/>
    </source>
</evidence>
<proteinExistence type="predicted"/>
<evidence type="ECO:0000256" key="1">
    <source>
        <dbReference type="ARBA" id="ARBA00022490"/>
    </source>
</evidence>
<reference evidence="4 5" key="1">
    <citation type="journal article" date="2016" name="Stand. Genomic Sci.">
        <title>Complete genome sequence of the Antarctic Halorubrum lacusprofundi type strain ACAM 34.</title>
        <authorList>
            <person name="Anderson I.J."/>
            <person name="DasSarma P."/>
            <person name="Lucas S."/>
            <person name="Copeland A."/>
            <person name="Lapidus A."/>
            <person name="Del Rio T.G."/>
            <person name="Tice H."/>
            <person name="Dalin E."/>
            <person name="Bruce D.C."/>
            <person name="Goodwin L."/>
            <person name="Pitluck S."/>
            <person name="Sims D."/>
            <person name="Brettin T.S."/>
            <person name="Detter J.C."/>
            <person name="Han C.S."/>
            <person name="Larimer F."/>
            <person name="Hauser L."/>
            <person name="Land M."/>
            <person name="Ivanova N."/>
            <person name="Richardson P."/>
            <person name="Cavicchioli R."/>
            <person name="DasSarma S."/>
            <person name="Woese C.R."/>
            <person name="Kyrpides N.C."/>
        </authorList>
    </citation>
    <scope>NUCLEOTIDE SEQUENCE [LARGE SCALE GENOMIC DNA]</scope>
    <source>
        <strain evidence="5">ATCC 49239 / DSM 5036 / JCM 8891 / ACAM 34</strain>
    </source>
</reference>
<dbReference type="Gene3D" id="3.60.20.10">
    <property type="entry name" value="Glutamine Phosphoribosylpyrophosphate, subunit 1, domain 1"/>
    <property type="match status" value="1"/>
</dbReference>
<dbReference type="PANTHER" id="PTHR32194">
    <property type="entry name" value="METALLOPROTEASE TLDD"/>
    <property type="match status" value="1"/>
</dbReference>
<dbReference type="KEGG" id="hla:Hlac_1448"/>
<sequence>MSTVVAVETPTGIAIAGDTQVVDGESVSSDQFQRVFDVRGVGVGVVGESGAVQQFRQWFDVALQDRGFEGDDTIDIDAVARIAARETERAGVDAVVGAHDDDGAASLRQIASDGRVLDSGVAALGTGSAVALGLLEALDMDEAANDPATAVRNVLETVMERDVDTGGEIDVWTLGSADQAEQGVRRFGEEEAER</sequence>
<evidence type="ECO:0000256" key="3">
    <source>
        <dbReference type="ARBA" id="ARBA00022801"/>
    </source>
</evidence>
<accession>B9LNU8</accession>
<dbReference type="GO" id="GO:0005839">
    <property type="term" value="C:proteasome core complex"/>
    <property type="evidence" value="ECO:0007669"/>
    <property type="project" value="InterPro"/>
</dbReference>
<keyword evidence="4" id="KW-0647">Proteasome</keyword>
<dbReference type="Pfam" id="PF00227">
    <property type="entry name" value="Proteasome"/>
    <property type="match status" value="1"/>
</dbReference>
<dbReference type="HOGENOM" id="CLU_1399702_0_0_2"/>
<dbReference type="InterPro" id="IPR029055">
    <property type="entry name" value="Ntn_hydrolases_N"/>
</dbReference>
<dbReference type="GO" id="GO:0051603">
    <property type="term" value="P:proteolysis involved in protein catabolic process"/>
    <property type="evidence" value="ECO:0007669"/>
    <property type="project" value="InterPro"/>
</dbReference>
<evidence type="ECO:0000313" key="5">
    <source>
        <dbReference type="Proteomes" id="UP000000740"/>
    </source>
</evidence>
<dbReference type="GO" id="GO:0004175">
    <property type="term" value="F:endopeptidase activity"/>
    <property type="evidence" value="ECO:0007669"/>
    <property type="project" value="UniProtKB-ARBA"/>
</dbReference>
<keyword evidence="5" id="KW-1185">Reference proteome</keyword>